<dbReference type="Proteomes" id="UP000297403">
    <property type="component" value="Unassembled WGS sequence"/>
</dbReference>
<dbReference type="RefSeq" id="WP_134367129.1">
    <property type="nucleotide sequence ID" value="NZ_SOFY01000026.1"/>
</dbReference>
<protein>
    <submittedName>
        <fullName evidence="1">Uncharacterized protein</fullName>
    </submittedName>
</protein>
<accession>A0AAQ2C7A1</accession>
<keyword evidence="2" id="KW-1185">Reference proteome</keyword>
<evidence type="ECO:0000313" key="2">
    <source>
        <dbReference type="Proteomes" id="UP000297403"/>
    </source>
</evidence>
<gene>
    <name evidence="1" type="ORF">E3O49_05975</name>
</gene>
<proteinExistence type="predicted"/>
<sequence length="77" mass="8478">MTKDSRKNMSTITVTLNHPVTSGRSTVILKVNRHEQLPAVLVDPLDHEGKVIAGMWLADGHGGTVYELTEQVRAVRT</sequence>
<dbReference type="EMBL" id="SOFY01000026">
    <property type="protein sequence ID" value="TFC49695.1"/>
    <property type="molecule type" value="Genomic_DNA"/>
</dbReference>
<evidence type="ECO:0000313" key="1">
    <source>
        <dbReference type="EMBL" id="TFC49695.1"/>
    </source>
</evidence>
<comment type="caution">
    <text evidence="1">The sequence shown here is derived from an EMBL/GenBank/DDBJ whole genome shotgun (WGS) entry which is preliminary data.</text>
</comment>
<reference evidence="1 2" key="1">
    <citation type="submission" date="2019-03" db="EMBL/GenBank/DDBJ databases">
        <title>Genomics of glacier-inhabiting Cryobacterium strains.</title>
        <authorList>
            <person name="Liu Q."/>
            <person name="Xin Y.-H."/>
        </authorList>
    </citation>
    <scope>NUCLEOTIDE SEQUENCE [LARGE SCALE GENOMIC DNA]</scope>
    <source>
        <strain evidence="2">TMT1-22</strain>
    </source>
</reference>
<dbReference type="AlphaFoldDB" id="A0AAQ2C7A1"/>
<organism evidence="1 2">
    <name type="scientific">Cryobacterium shii</name>
    <dbReference type="NCBI Taxonomy" id="1259235"/>
    <lineage>
        <taxon>Bacteria</taxon>
        <taxon>Bacillati</taxon>
        <taxon>Actinomycetota</taxon>
        <taxon>Actinomycetes</taxon>
        <taxon>Micrococcales</taxon>
        <taxon>Microbacteriaceae</taxon>
        <taxon>Cryobacterium</taxon>
    </lineage>
</organism>
<name>A0AAQ2C7A1_9MICO</name>